<dbReference type="SUPFAM" id="SSF53822">
    <property type="entry name" value="Periplasmic binding protein-like I"/>
    <property type="match status" value="1"/>
</dbReference>
<proteinExistence type="predicted"/>
<dbReference type="PROSITE" id="PS00356">
    <property type="entry name" value="HTH_LACI_1"/>
    <property type="match status" value="1"/>
</dbReference>
<dbReference type="GO" id="GO:0000976">
    <property type="term" value="F:transcription cis-regulatory region binding"/>
    <property type="evidence" value="ECO:0007669"/>
    <property type="project" value="TreeGrafter"/>
</dbReference>
<keyword evidence="3" id="KW-0804">Transcription</keyword>
<dbReference type="Gene3D" id="1.10.260.40">
    <property type="entry name" value="lambda repressor-like DNA-binding domains"/>
    <property type="match status" value="1"/>
</dbReference>
<reference evidence="5 6" key="1">
    <citation type="submission" date="2019-03" db="EMBL/GenBank/DDBJ databases">
        <title>Genomic Encyclopedia of Type Strains, Phase IV (KMG-IV): sequencing the most valuable type-strain genomes for metagenomic binning, comparative biology and taxonomic classification.</title>
        <authorList>
            <person name="Goeker M."/>
        </authorList>
    </citation>
    <scope>NUCLEOTIDE SEQUENCE [LARGE SCALE GENOMIC DNA]</scope>
    <source>
        <strain evidence="5 6">DSM 15969</strain>
    </source>
</reference>
<keyword evidence="6" id="KW-1185">Reference proteome</keyword>
<evidence type="ECO:0000256" key="2">
    <source>
        <dbReference type="ARBA" id="ARBA00023125"/>
    </source>
</evidence>
<dbReference type="InterPro" id="IPR000843">
    <property type="entry name" value="HTH_LacI"/>
</dbReference>
<dbReference type="CDD" id="cd06267">
    <property type="entry name" value="PBP1_LacI_sugar_binding-like"/>
    <property type="match status" value="1"/>
</dbReference>
<dbReference type="PROSITE" id="PS50932">
    <property type="entry name" value="HTH_LACI_2"/>
    <property type="match status" value="1"/>
</dbReference>
<evidence type="ECO:0000313" key="5">
    <source>
        <dbReference type="EMBL" id="TCL35174.1"/>
    </source>
</evidence>
<evidence type="ECO:0000256" key="1">
    <source>
        <dbReference type="ARBA" id="ARBA00023015"/>
    </source>
</evidence>
<feature type="domain" description="HTH lacI-type" evidence="4">
    <location>
        <begin position="4"/>
        <end position="56"/>
    </location>
</feature>
<dbReference type="CDD" id="cd01392">
    <property type="entry name" value="HTH_LacI"/>
    <property type="match status" value="1"/>
</dbReference>
<dbReference type="Proteomes" id="UP000295063">
    <property type="component" value="Unassembled WGS sequence"/>
</dbReference>
<dbReference type="Gene3D" id="3.40.50.2300">
    <property type="match status" value="2"/>
</dbReference>
<dbReference type="PANTHER" id="PTHR30146">
    <property type="entry name" value="LACI-RELATED TRANSCRIPTIONAL REPRESSOR"/>
    <property type="match status" value="1"/>
</dbReference>
<dbReference type="InterPro" id="IPR010982">
    <property type="entry name" value="Lambda_DNA-bd_dom_sf"/>
</dbReference>
<dbReference type="EMBL" id="SLUI01000013">
    <property type="protein sequence ID" value="TCL35174.1"/>
    <property type="molecule type" value="Genomic_DNA"/>
</dbReference>
<sequence length="330" mass="35947">MSDIKEVAKRANVSPSTVSRVIGGKIPVAVETKNRVLAAIAELNYRPNIIAQGLKGISTKTIGLVIPNVRSLVFPAAIRGIEDIAKKNGYVVVLCNTDEDFEQEKFYIETLRSRLVDGFIFSTARAGAQNIMELETEGFPAVLLLRQLEDCVNAVVLDNFNSAYQAVKYLISRGLRSIGLINGPLELTLYEERFAGYKKAMAEAGLALPEQAIVHGIEGGEDAYLATKDILKTGVKVDAFFATNDPKALGAMRAVKDYGLDVPNDISIMGFDNLDFAPLLDPPLTTVAQPFYEMGAKACQRLISIIEEKKNEKPQIDILAAKVIVRGSVI</sequence>
<accession>A0A4R1PTN2</accession>
<gene>
    <name evidence="5" type="ORF">EV210_11314</name>
</gene>
<dbReference type="SUPFAM" id="SSF47413">
    <property type="entry name" value="lambda repressor-like DNA-binding domains"/>
    <property type="match status" value="1"/>
</dbReference>
<organism evidence="5 6">
    <name type="scientific">Anaerospora hongkongensis</name>
    <dbReference type="NCBI Taxonomy" id="244830"/>
    <lineage>
        <taxon>Bacteria</taxon>
        <taxon>Bacillati</taxon>
        <taxon>Bacillota</taxon>
        <taxon>Negativicutes</taxon>
        <taxon>Selenomonadales</taxon>
        <taxon>Sporomusaceae</taxon>
        <taxon>Anaerospora</taxon>
    </lineage>
</organism>
<dbReference type="OrthoDB" id="9784962at2"/>
<evidence type="ECO:0000313" key="6">
    <source>
        <dbReference type="Proteomes" id="UP000295063"/>
    </source>
</evidence>
<evidence type="ECO:0000256" key="3">
    <source>
        <dbReference type="ARBA" id="ARBA00023163"/>
    </source>
</evidence>
<dbReference type="RefSeq" id="WP_132082594.1">
    <property type="nucleotide sequence ID" value="NZ_SLUI01000013.1"/>
</dbReference>
<name>A0A4R1PTN2_9FIRM</name>
<dbReference type="SMART" id="SM00354">
    <property type="entry name" value="HTH_LACI"/>
    <property type="match status" value="1"/>
</dbReference>
<dbReference type="GO" id="GO:0003700">
    <property type="term" value="F:DNA-binding transcription factor activity"/>
    <property type="evidence" value="ECO:0007669"/>
    <property type="project" value="TreeGrafter"/>
</dbReference>
<dbReference type="Pfam" id="PF13377">
    <property type="entry name" value="Peripla_BP_3"/>
    <property type="match status" value="1"/>
</dbReference>
<keyword evidence="1" id="KW-0805">Transcription regulation</keyword>
<dbReference type="InterPro" id="IPR028082">
    <property type="entry name" value="Peripla_BP_I"/>
</dbReference>
<keyword evidence="2" id="KW-0238">DNA-binding</keyword>
<dbReference type="Pfam" id="PF00356">
    <property type="entry name" value="LacI"/>
    <property type="match status" value="1"/>
</dbReference>
<dbReference type="InterPro" id="IPR046335">
    <property type="entry name" value="LacI/GalR-like_sensor"/>
</dbReference>
<protein>
    <submittedName>
        <fullName evidence="5">LacI family transcriptional regulator</fullName>
    </submittedName>
</protein>
<dbReference type="AlphaFoldDB" id="A0A4R1PTN2"/>
<evidence type="ECO:0000259" key="4">
    <source>
        <dbReference type="PROSITE" id="PS50932"/>
    </source>
</evidence>
<comment type="caution">
    <text evidence="5">The sequence shown here is derived from an EMBL/GenBank/DDBJ whole genome shotgun (WGS) entry which is preliminary data.</text>
</comment>
<dbReference type="PANTHER" id="PTHR30146:SF109">
    <property type="entry name" value="HTH-TYPE TRANSCRIPTIONAL REGULATOR GALS"/>
    <property type="match status" value="1"/>
</dbReference>